<dbReference type="CDD" id="cd00801">
    <property type="entry name" value="INT_P4_C"/>
    <property type="match status" value="1"/>
</dbReference>
<dbReference type="EMBL" id="FQVF01000007">
    <property type="protein sequence ID" value="SHF38368.1"/>
    <property type="molecule type" value="Genomic_DNA"/>
</dbReference>
<protein>
    <submittedName>
        <fullName evidence="8">Integrase</fullName>
    </submittedName>
</protein>
<gene>
    <name evidence="8" type="ORF">SAMN02745753_01851</name>
</gene>
<dbReference type="RefSeq" id="WP_072839418.1">
    <property type="nucleotide sequence ID" value="NZ_FQVF01000007.1"/>
</dbReference>
<keyword evidence="4" id="KW-0233">DNA recombination</keyword>
<feature type="domain" description="Tyr recombinase" evidence="6">
    <location>
        <begin position="199"/>
        <end position="397"/>
    </location>
</feature>
<dbReference type="Pfam" id="PF00589">
    <property type="entry name" value="Phage_integrase"/>
    <property type="match status" value="1"/>
</dbReference>
<dbReference type="InterPro" id="IPR050808">
    <property type="entry name" value="Phage_Integrase"/>
</dbReference>
<dbReference type="AlphaFoldDB" id="A0A1M5B7E9"/>
<dbReference type="InterPro" id="IPR011010">
    <property type="entry name" value="DNA_brk_join_enz"/>
</dbReference>
<comment type="similarity">
    <text evidence="1">Belongs to the 'phage' integrase family.</text>
</comment>
<evidence type="ECO:0000313" key="9">
    <source>
        <dbReference type="Proteomes" id="UP000184517"/>
    </source>
</evidence>
<evidence type="ECO:0000313" key="8">
    <source>
        <dbReference type="EMBL" id="SHF38368.1"/>
    </source>
</evidence>
<dbReference type="SUPFAM" id="SSF56349">
    <property type="entry name" value="DNA breaking-rejoining enzymes"/>
    <property type="match status" value="1"/>
</dbReference>
<keyword evidence="9" id="KW-1185">Reference proteome</keyword>
<dbReference type="Pfam" id="PF13356">
    <property type="entry name" value="Arm-DNA-bind_3"/>
    <property type="match status" value="1"/>
</dbReference>
<keyword evidence="2" id="KW-0229">DNA integration</keyword>
<dbReference type="InterPro" id="IPR010998">
    <property type="entry name" value="Integrase_recombinase_N"/>
</dbReference>
<dbReference type="InterPro" id="IPR025166">
    <property type="entry name" value="Integrase_DNA_bind_dom"/>
</dbReference>
<dbReference type="InterPro" id="IPR044068">
    <property type="entry name" value="CB"/>
</dbReference>
<evidence type="ECO:0000256" key="5">
    <source>
        <dbReference type="PROSITE-ProRule" id="PRU01248"/>
    </source>
</evidence>
<evidence type="ECO:0000256" key="3">
    <source>
        <dbReference type="ARBA" id="ARBA00023125"/>
    </source>
</evidence>
<dbReference type="GO" id="GO:0006310">
    <property type="term" value="P:DNA recombination"/>
    <property type="evidence" value="ECO:0007669"/>
    <property type="project" value="UniProtKB-KW"/>
</dbReference>
<dbReference type="InterPro" id="IPR038488">
    <property type="entry name" value="Integrase_DNA-bd_sf"/>
</dbReference>
<feature type="domain" description="Core-binding (CB)" evidence="7">
    <location>
        <begin position="96"/>
        <end position="175"/>
    </location>
</feature>
<dbReference type="PROSITE" id="PS51898">
    <property type="entry name" value="TYR_RECOMBINASE"/>
    <property type="match status" value="1"/>
</dbReference>
<evidence type="ECO:0000256" key="2">
    <source>
        <dbReference type="ARBA" id="ARBA00022908"/>
    </source>
</evidence>
<dbReference type="STRING" id="1122206.SAMN02745753_01851"/>
<dbReference type="InterPro" id="IPR013762">
    <property type="entry name" value="Integrase-like_cat_sf"/>
</dbReference>
<evidence type="ECO:0000259" key="6">
    <source>
        <dbReference type="PROSITE" id="PS51898"/>
    </source>
</evidence>
<proteinExistence type="inferred from homology"/>
<keyword evidence="3 5" id="KW-0238">DNA-binding</keyword>
<dbReference type="PROSITE" id="PS51900">
    <property type="entry name" value="CB"/>
    <property type="match status" value="1"/>
</dbReference>
<dbReference type="OrthoDB" id="9795573at2"/>
<dbReference type="Pfam" id="PF22022">
    <property type="entry name" value="Phage_int_M"/>
    <property type="match status" value="1"/>
</dbReference>
<sequence>MNDAQLKATLKAGKVGKFKVDTGLYFRVTEQQSAFWILRYTINGKRREITLGRYGKPPEGLPLSEAKLKAIQTRASIKEGVDPIAEKKRNKLPHFNTVNDVAKDWLSECERHLKNPQIPARVYRKDISPYIGELAVDKVNSRDILQIIRAINKSGRPSIANDALNYCKQLFNHALKLDLLANNPAAPFTEKDAGGTEKSRDRALSLDEIKTVFEVFESHTDIMTRENYLALVLLLVLGVRKGELIAAKWSEFNFQEMIWALPEERTKTGAKINIPLPDTLKPIFQELMVRANGSEHVFPSRRASKRRKYISDDTLNHALAKMFGQKVDSKKQPLPNILGEHGIEHFVVHDLRRTCRSLLAQNGVPSHVAERCLNHKVKGVEGIYDRYDYLEERRDALSSIAKSIFTLLNKENLLIQRKYF</sequence>
<dbReference type="InterPro" id="IPR053876">
    <property type="entry name" value="Phage_int_M"/>
</dbReference>
<reference evidence="9" key="1">
    <citation type="submission" date="2016-11" db="EMBL/GenBank/DDBJ databases">
        <authorList>
            <person name="Varghese N."/>
            <person name="Submissions S."/>
        </authorList>
    </citation>
    <scope>NUCLEOTIDE SEQUENCE [LARGE SCALE GENOMIC DNA]</scope>
    <source>
        <strain evidence="9">DSM 16579</strain>
    </source>
</reference>
<organism evidence="8 9">
    <name type="scientific">Marinomonas polaris DSM 16579</name>
    <dbReference type="NCBI Taxonomy" id="1122206"/>
    <lineage>
        <taxon>Bacteria</taxon>
        <taxon>Pseudomonadati</taxon>
        <taxon>Pseudomonadota</taxon>
        <taxon>Gammaproteobacteria</taxon>
        <taxon>Oceanospirillales</taxon>
        <taxon>Oceanospirillaceae</taxon>
        <taxon>Marinomonas</taxon>
    </lineage>
</organism>
<dbReference type="Proteomes" id="UP000184517">
    <property type="component" value="Unassembled WGS sequence"/>
</dbReference>
<dbReference type="Gene3D" id="3.30.160.390">
    <property type="entry name" value="Integrase, DNA-binding domain"/>
    <property type="match status" value="1"/>
</dbReference>
<dbReference type="GO" id="GO:0015074">
    <property type="term" value="P:DNA integration"/>
    <property type="evidence" value="ECO:0007669"/>
    <property type="project" value="UniProtKB-KW"/>
</dbReference>
<dbReference type="InterPro" id="IPR002104">
    <property type="entry name" value="Integrase_catalytic"/>
</dbReference>
<dbReference type="PANTHER" id="PTHR30629:SF2">
    <property type="entry name" value="PROPHAGE INTEGRASE INTS-RELATED"/>
    <property type="match status" value="1"/>
</dbReference>
<evidence type="ECO:0000256" key="1">
    <source>
        <dbReference type="ARBA" id="ARBA00008857"/>
    </source>
</evidence>
<dbReference type="Gene3D" id="1.10.443.10">
    <property type="entry name" value="Intergrase catalytic core"/>
    <property type="match status" value="1"/>
</dbReference>
<dbReference type="Gene3D" id="1.10.150.130">
    <property type="match status" value="1"/>
</dbReference>
<dbReference type="GO" id="GO:0003677">
    <property type="term" value="F:DNA binding"/>
    <property type="evidence" value="ECO:0007669"/>
    <property type="project" value="UniProtKB-UniRule"/>
</dbReference>
<name>A0A1M5B7E9_9GAMM</name>
<evidence type="ECO:0000259" key="7">
    <source>
        <dbReference type="PROSITE" id="PS51900"/>
    </source>
</evidence>
<accession>A0A1M5B7E9</accession>
<evidence type="ECO:0000256" key="4">
    <source>
        <dbReference type="ARBA" id="ARBA00023172"/>
    </source>
</evidence>
<dbReference type="PANTHER" id="PTHR30629">
    <property type="entry name" value="PROPHAGE INTEGRASE"/>
    <property type="match status" value="1"/>
</dbReference>